<dbReference type="Proteomes" id="UP000011599">
    <property type="component" value="Unassembled WGS sequence"/>
</dbReference>
<evidence type="ECO:0000313" key="3">
    <source>
        <dbReference type="Proteomes" id="UP000011599"/>
    </source>
</evidence>
<comment type="caution">
    <text evidence="2">The sequence shown here is derived from an EMBL/GenBank/DDBJ whole genome shotgun (WGS) entry which is preliminary data.</text>
</comment>
<feature type="region of interest" description="Disordered" evidence="1">
    <location>
        <begin position="31"/>
        <end position="60"/>
    </location>
</feature>
<dbReference type="RefSeq" id="WP_006088450.1">
    <property type="nucleotide sequence ID" value="NZ_AOHW01000007.1"/>
</dbReference>
<reference evidence="2 3" key="1">
    <citation type="journal article" date="2014" name="PLoS Genet.">
        <title>Phylogenetically driven sequencing of extremely halophilic archaea reveals strategies for static and dynamic osmo-response.</title>
        <authorList>
            <person name="Becker E.A."/>
            <person name="Seitzer P.M."/>
            <person name="Tritt A."/>
            <person name="Larsen D."/>
            <person name="Krusor M."/>
            <person name="Yao A.I."/>
            <person name="Wu D."/>
            <person name="Madern D."/>
            <person name="Eisen J.A."/>
            <person name="Darling A.E."/>
            <person name="Facciotti M.T."/>
        </authorList>
    </citation>
    <scope>NUCLEOTIDE SEQUENCE [LARGE SCALE GENOMIC DNA]</scope>
    <source>
        <strain evidence="2 3">GA33</strain>
    </source>
</reference>
<dbReference type="EMBL" id="AOHW01000007">
    <property type="protein sequence ID" value="ELY45477.1"/>
    <property type="molecule type" value="Genomic_DNA"/>
</dbReference>
<protein>
    <submittedName>
        <fullName evidence="2">Uncharacterized protein</fullName>
    </submittedName>
</protein>
<keyword evidence="3" id="KW-1185">Reference proteome</keyword>
<proteinExistence type="predicted"/>
<name>L9W819_9EURY</name>
<dbReference type="PATRIC" id="fig|1114856.3.peg.747"/>
<sequence length="60" mass="6374">MIIDEYGITEEVVTTEGPTGVIVGGILRSIESVPSGSSDRPSTLLDAMGRSRRPPTDQND</sequence>
<gene>
    <name evidence="2" type="ORF">C496_03613</name>
</gene>
<accession>L9W819</accession>
<dbReference type="AlphaFoldDB" id="L9W819"/>
<evidence type="ECO:0000256" key="1">
    <source>
        <dbReference type="SAM" id="MobiDB-lite"/>
    </source>
</evidence>
<evidence type="ECO:0000313" key="2">
    <source>
        <dbReference type="EMBL" id="ELY45477.1"/>
    </source>
</evidence>
<organism evidence="2 3">
    <name type="scientific">Natronorubrum tibetense GA33</name>
    <dbReference type="NCBI Taxonomy" id="1114856"/>
    <lineage>
        <taxon>Archaea</taxon>
        <taxon>Methanobacteriati</taxon>
        <taxon>Methanobacteriota</taxon>
        <taxon>Stenosarchaea group</taxon>
        <taxon>Halobacteria</taxon>
        <taxon>Halobacteriales</taxon>
        <taxon>Natrialbaceae</taxon>
        <taxon>Natronorubrum</taxon>
    </lineage>
</organism>
<feature type="compositionally biased region" description="Polar residues" evidence="1">
    <location>
        <begin position="32"/>
        <end position="41"/>
    </location>
</feature>